<evidence type="ECO:0000313" key="5">
    <source>
        <dbReference type="EMBL" id="CAD7198399.1"/>
    </source>
</evidence>
<gene>
    <name evidence="5" type="ORF">TDIB3V08_LOCUS4680</name>
</gene>
<keyword evidence="2" id="KW-0963">Cytoplasm</keyword>
<comment type="subcellular location">
    <subcellularLocation>
        <location evidence="1">Cytoplasm</location>
    </subcellularLocation>
</comment>
<name>A0A7R8VH32_TIMDO</name>
<organism evidence="5">
    <name type="scientific">Timema douglasi</name>
    <name type="common">Walking stick</name>
    <dbReference type="NCBI Taxonomy" id="61478"/>
    <lineage>
        <taxon>Eukaryota</taxon>
        <taxon>Metazoa</taxon>
        <taxon>Ecdysozoa</taxon>
        <taxon>Arthropoda</taxon>
        <taxon>Hexapoda</taxon>
        <taxon>Insecta</taxon>
        <taxon>Pterygota</taxon>
        <taxon>Neoptera</taxon>
        <taxon>Polyneoptera</taxon>
        <taxon>Phasmatodea</taxon>
        <taxon>Timematodea</taxon>
        <taxon>Timematoidea</taxon>
        <taxon>Timematidae</taxon>
        <taxon>Timema</taxon>
    </lineage>
</organism>
<dbReference type="InterPro" id="IPR027417">
    <property type="entry name" value="P-loop_NTPase"/>
</dbReference>
<feature type="domain" description="DNA2/NAM7 helicase-like C-terminal" evidence="4">
    <location>
        <begin position="37"/>
        <end position="250"/>
    </location>
</feature>
<reference evidence="5" key="1">
    <citation type="submission" date="2020-11" db="EMBL/GenBank/DDBJ databases">
        <authorList>
            <person name="Tran Van P."/>
        </authorList>
    </citation>
    <scope>NUCLEOTIDE SEQUENCE</scope>
</reference>
<dbReference type="InterPro" id="IPR041679">
    <property type="entry name" value="DNA2/NAM7-like_C"/>
</dbReference>
<dbReference type="Pfam" id="PF03184">
    <property type="entry name" value="DDE_1"/>
    <property type="match status" value="1"/>
</dbReference>
<dbReference type="InterPro" id="IPR004875">
    <property type="entry name" value="DDE_SF_endonuclease_dom"/>
</dbReference>
<dbReference type="SUPFAM" id="SSF52540">
    <property type="entry name" value="P-loop containing nucleoside triphosphate hydrolases"/>
    <property type="match status" value="2"/>
</dbReference>
<evidence type="ECO:0000259" key="4">
    <source>
        <dbReference type="Pfam" id="PF13087"/>
    </source>
</evidence>
<protein>
    <recommendedName>
        <fullName evidence="6">RNA helicase</fullName>
    </recommendedName>
</protein>
<dbReference type="Gene3D" id="3.40.50.300">
    <property type="entry name" value="P-loop containing nucleotide triphosphate hydrolases"/>
    <property type="match status" value="2"/>
</dbReference>
<proteinExistence type="predicted"/>
<dbReference type="CDD" id="cd18808">
    <property type="entry name" value="SF1_C_Upf1"/>
    <property type="match status" value="1"/>
</dbReference>
<evidence type="ECO:0008006" key="6">
    <source>
        <dbReference type="Google" id="ProtNLM"/>
    </source>
</evidence>
<sequence length="675" mass="76364">MSSSASKCSQCPVVLIVRDPAGLVFEVFSIVGRSFLERLMDEVDLYSRDEEKDAYDSAVITKLIKNFRSHKDILNISNSLFYHKELKPPNWLDKTSGRTAQPSPGATNIEAPCRDFGRVDLIQTDPSFLHSSIERASELMCTAMREEHFSPLKSRRHQTLHYPRFPVTVCGGPEITLACNWLELPKKGFPIIFHGIVGKDEREASSPSYFNVQEIDLVLSYVGKLLQDRLSGRKINQKEIGIVTPYRKQATDKIGDTCLKAIDKIGDTCLKATDKIGDTCLKATDKIGDTCRKATDKIGDICQKATDKIGDTCLKATDKIGDTCRKATDKIGDTCLKATDKIVCVLGVEEEDNLLEIRDIVGFVTCQDSNHCCLVCVLGVEEEDNLLEISDIVGFVTCQDSNHCCLVCVLGVEEEDNLLEISDIVGFAQKFKQAMNKKNWQEVSVGSVEEFQGQERLIIIISTVRSSHELLEDDYKFRLGFLDNPKRFNVAMTRAKSLLIVVGNPNILQCDYYWHQLLNYCHKNNAYRGVKFPLHEKSPVDRLIKDMKQLDINTAETEKPLVIGKAAKLRCFRNTAIRKHPVEWRSNKKPWKMSHIMGEWGWGVCPCEGSVENYPQYTLPRFKPGSPSLVYCKSSALDHTATEDMQFRVSFPTRYEELNLHSTLHFHGPEREREK</sequence>
<evidence type="ECO:0000256" key="1">
    <source>
        <dbReference type="ARBA" id="ARBA00004496"/>
    </source>
</evidence>
<dbReference type="PANTHER" id="PTHR45418:SF1">
    <property type="entry name" value="CANCER_TESTIS ANTIGEN 55"/>
    <property type="match status" value="1"/>
</dbReference>
<dbReference type="GO" id="GO:0003676">
    <property type="term" value="F:nucleic acid binding"/>
    <property type="evidence" value="ECO:0007669"/>
    <property type="project" value="InterPro"/>
</dbReference>
<accession>A0A7R8VH32</accession>
<feature type="domain" description="DNA2/NAM7 helicase-like C-terminal" evidence="4">
    <location>
        <begin position="430"/>
        <end position="505"/>
    </location>
</feature>
<dbReference type="InterPro" id="IPR047187">
    <property type="entry name" value="SF1_C_Upf1"/>
</dbReference>
<evidence type="ECO:0000256" key="2">
    <source>
        <dbReference type="ARBA" id="ARBA00022490"/>
    </source>
</evidence>
<dbReference type="EMBL" id="OA566164">
    <property type="protein sequence ID" value="CAD7198399.1"/>
    <property type="molecule type" value="Genomic_DNA"/>
</dbReference>
<dbReference type="GO" id="GO:0005737">
    <property type="term" value="C:cytoplasm"/>
    <property type="evidence" value="ECO:0007669"/>
    <property type="project" value="UniProtKB-SubCell"/>
</dbReference>
<feature type="domain" description="DDE-1" evidence="3">
    <location>
        <begin position="557"/>
        <end position="600"/>
    </location>
</feature>
<dbReference type="PANTHER" id="PTHR45418">
    <property type="entry name" value="CANCER/TESTIS ANTIGEN 55"/>
    <property type="match status" value="1"/>
</dbReference>
<evidence type="ECO:0000259" key="3">
    <source>
        <dbReference type="Pfam" id="PF03184"/>
    </source>
</evidence>
<dbReference type="AlphaFoldDB" id="A0A7R8VH32"/>
<dbReference type="Pfam" id="PF13087">
    <property type="entry name" value="AAA_12"/>
    <property type="match status" value="2"/>
</dbReference>